<protein>
    <submittedName>
        <fullName evidence="2">Uncharacterized protein</fullName>
    </submittedName>
</protein>
<reference evidence="2" key="1">
    <citation type="journal article" date="2014" name="Int. J. Syst. Evol. Microbiol.">
        <title>Complete genome sequence of Corynebacterium casei LMG S-19264T (=DSM 44701T), isolated from a smear-ripened cheese.</title>
        <authorList>
            <consortium name="US DOE Joint Genome Institute (JGI-PGF)"/>
            <person name="Walter F."/>
            <person name="Albersmeier A."/>
            <person name="Kalinowski J."/>
            <person name="Ruckert C."/>
        </authorList>
    </citation>
    <scope>NUCLEOTIDE SEQUENCE</scope>
    <source>
        <strain evidence="2">JCM 4391</strain>
    </source>
</reference>
<evidence type="ECO:0000313" key="2">
    <source>
        <dbReference type="EMBL" id="GGU49435.1"/>
    </source>
</evidence>
<dbReference type="Proteomes" id="UP000636661">
    <property type="component" value="Unassembled WGS sequence"/>
</dbReference>
<dbReference type="Pfam" id="PF19466">
    <property type="entry name" value="DUF6003"/>
    <property type="match status" value="1"/>
</dbReference>
<feature type="region of interest" description="Disordered" evidence="1">
    <location>
        <begin position="134"/>
        <end position="155"/>
    </location>
</feature>
<evidence type="ECO:0000256" key="1">
    <source>
        <dbReference type="SAM" id="MobiDB-lite"/>
    </source>
</evidence>
<dbReference type="InterPro" id="IPR046045">
    <property type="entry name" value="DUF6003"/>
</dbReference>
<name>A0A918M6A0_9ACTN</name>
<evidence type="ECO:0000313" key="3">
    <source>
        <dbReference type="Proteomes" id="UP000636661"/>
    </source>
</evidence>
<reference evidence="2" key="2">
    <citation type="submission" date="2020-09" db="EMBL/GenBank/DDBJ databases">
        <authorList>
            <person name="Sun Q."/>
            <person name="Ohkuma M."/>
        </authorList>
    </citation>
    <scope>NUCLEOTIDE SEQUENCE</scope>
    <source>
        <strain evidence="2">JCM 4391</strain>
    </source>
</reference>
<comment type="caution">
    <text evidence="2">The sequence shown here is derived from an EMBL/GenBank/DDBJ whole genome shotgun (WGS) entry which is preliminary data.</text>
</comment>
<proteinExistence type="predicted"/>
<dbReference type="RefSeq" id="WP_189552489.1">
    <property type="nucleotide sequence ID" value="NZ_BMTP01000011.1"/>
</dbReference>
<organism evidence="2 3">
    <name type="scientific">Streptomyces lavendofoliae</name>
    <dbReference type="NCBI Taxonomy" id="67314"/>
    <lineage>
        <taxon>Bacteria</taxon>
        <taxon>Bacillati</taxon>
        <taxon>Actinomycetota</taxon>
        <taxon>Actinomycetes</taxon>
        <taxon>Kitasatosporales</taxon>
        <taxon>Streptomycetaceae</taxon>
        <taxon>Streptomyces</taxon>
    </lineage>
</organism>
<dbReference type="AlphaFoldDB" id="A0A918M6A0"/>
<dbReference type="EMBL" id="BMTP01000011">
    <property type="protein sequence ID" value="GGU49435.1"/>
    <property type="molecule type" value="Genomic_DNA"/>
</dbReference>
<sequence length="155" mass="16190">MTDDAYLFLADGTAARLGAPLAAVGDLACLETPAVRAWLDAHGVSVASGDLRVSPPEETRHIPEDAEKLPVPLSEEELLRLRHVLAPGAVARVEDELLAYRDCAGERDALLSRAVLAGVPQHRIVELTGEDPQTVASVAGGTSPEAASGPAASRR</sequence>
<accession>A0A918M6A0</accession>
<gene>
    <name evidence="2" type="ORF">GCM10010274_42510</name>
</gene>
<keyword evidence="3" id="KW-1185">Reference proteome</keyword>